<gene>
    <name evidence="2" type="ORF">J2Z83_003914</name>
</gene>
<organism evidence="2 3">
    <name type="scientific">Virgibacillus natechei</name>
    <dbReference type="NCBI Taxonomy" id="1216297"/>
    <lineage>
        <taxon>Bacteria</taxon>
        <taxon>Bacillati</taxon>
        <taxon>Bacillota</taxon>
        <taxon>Bacilli</taxon>
        <taxon>Bacillales</taxon>
        <taxon>Bacillaceae</taxon>
        <taxon>Virgibacillus</taxon>
    </lineage>
</organism>
<reference evidence="2 3" key="1">
    <citation type="submission" date="2021-03" db="EMBL/GenBank/DDBJ databases">
        <title>Genomic Encyclopedia of Type Strains, Phase IV (KMG-IV): sequencing the most valuable type-strain genomes for metagenomic binning, comparative biology and taxonomic classification.</title>
        <authorList>
            <person name="Goeker M."/>
        </authorList>
    </citation>
    <scope>NUCLEOTIDE SEQUENCE [LARGE SCALE GENOMIC DNA]</scope>
    <source>
        <strain evidence="2 3">DSM 25609</strain>
    </source>
</reference>
<evidence type="ECO:0000256" key="1">
    <source>
        <dbReference type="SAM" id="Phobius"/>
    </source>
</evidence>
<keyword evidence="1" id="KW-0812">Transmembrane</keyword>
<dbReference type="EMBL" id="JAGGKX010000035">
    <property type="protein sequence ID" value="MBP1971759.1"/>
    <property type="molecule type" value="Genomic_DNA"/>
</dbReference>
<evidence type="ECO:0000313" key="3">
    <source>
        <dbReference type="Proteomes" id="UP001519345"/>
    </source>
</evidence>
<dbReference type="Proteomes" id="UP001519345">
    <property type="component" value="Unassembled WGS sequence"/>
</dbReference>
<feature type="transmembrane region" description="Helical" evidence="1">
    <location>
        <begin position="56"/>
        <end position="77"/>
    </location>
</feature>
<protein>
    <recommendedName>
        <fullName evidence="4">DUF4181 domain-containing protein</fullName>
    </recommendedName>
</protein>
<feature type="transmembrane region" description="Helical" evidence="1">
    <location>
        <begin position="6"/>
        <end position="35"/>
    </location>
</feature>
<sequence>MGNLSLGFVIIFILGLWIDGDNLLIVIPIFILSVIVARYINLLEVKAGIDKKIRKLGLISFFVSGLIGFLIIFFNIII</sequence>
<comment type="caution">
    <text evidence="2">The sequence shown here is derived from an EMBL/GenBank/DDBJ whole genome shotgun (WGS) entry which is preliminary data.</text>
</comment>
<accession>A0ABS4ILF8</accession>
<keyword evidence="1" id="KW-0472">Membrane</keyword>
<name>A0ABS4ILF8_9BACI</name>
<keyword evidence="3" id="KW-1185">Reference proteome</keyword>
<proteinExistence type="predicted"/>
<evidence type="ECO:0008006" key="4">
    <source>
        <dbReference type="Google" id="ProtNLM"/>
    </source>
</evidence>
<evidence type="ECO:0000313" key="2">
    <source>
        <dbReference type="EMBL" id="MBP1971759.1"/>
    </source>
</evidence>
<keyword evidence="1" id="KW-1133">Transmembrane helix</keyword>